<gene>
    <name evidence="2" type="ORF">MYW70_02360</name>
</gene>
<keyword evidence="1" id="KW-1133">Transmembrane helix</keyword>
<reference evidence="2 3" key="1">
    <citation type="submission" date="2022-03" db="EMBL/GenBank/DDBJ databases">
        <title>Sea Food Isolates.</title>
        <authorList>
            <person name="Li C."/>
        </authorList>
    </citation>
    <scope>NUCLEOTIDE SEQUENCE [LARGE SCALE GENOMIC DNA]</scope>
    <source>
        <strain evidence="2 3">19MO01SH08</strain>
    </source>
</reference>
<dbReference type="EMBL" id="CP095785">
    <property type="protein sequence ID" value="XAG32089.1"/>
    <property type="molecule type" value="Genomic_DNA"/>
</dbReference>
<feature type="transmembrane region" description="Helical" evidence="1">
    <location>
        <begin position="21"/>
        <end position="51"/>
    </location>
</feature>
<keyword evidence="3" id="KW-1185">Reference proteome</keyword>
<organism evidence="2 3">
    <name type="scientific">Proteus faecis</name>
    <dbReference type="NCBI Taxonomy" id="2050967"/>
    <lineage>
        <taxon>Bacteria</taxon>
        <taxon>Pseudomonadati</taxon>
        <taxon>Pseudomonadota</taxon>
        <taxon>Gammaproteobacteria</taxon>
        <taxon>Enterobacterales</taxon>
        <taxon>Morganellaceae</taxon>
        <taxon>Proteus</taxon>
    </lineage>
</organism>
<sequence>MKDNLMFYTAKEEEKNHPSRILRNFALTPFTLVGDAVLLPLVIIATPVILLNGPIGVPISN</sequence>
<evidence type="ECO:0000256" key="1">
    <source>
        <dbReference type="SAM" id="Phobius"/>
    </source>
</evidence>
<evidence type="ECO:0000313" key="2">
    <source>
        <dbReference type="EMBL" id="XAG32089.1"/>
    </source>
</evidence>
<dbReference type="RefSeq" id="WP_342639766.1">
    <property type="nucleotide sequence ID" value="NZ_CP095785.1"/>
</dbReference>
<protein>
    <submittedName>
        <fullName evidence="2">Uncharacterized protein</fullName>
    </submittedName>
</protein>
<evidence type="ECO:0000313" key="3">
    <source>
        <dbReference type="Proteomes" id="UP001438077"/>
    </source>
</evidence>
<name>A0ABZ3EMQ1_9GAMM</name>
<keyword evidence="1" id="KW-0472">Membrane</keyword>
<keyword evidence="1" id="KW-0812">Transmembrane</keyword>
<accession>A0ABZ3EMQ1</accession>
<proteinExistence type="predicted"/>
<dbReference type="Proteomes" id="UP001438077">
    <property type="component" value="Chromosome"/>
</dbReference>